<evidence type="ECO:0000256" key="2">
    <source>
        <dbReference type="SAM" id="SignalP"/>
    </source>
</evidence>
<feature type="chain" id="PRO_5013075350" evidence="2">
    <location>
        <begin position="26"/>
        <end position="183"/>
    </location>
</feature>
<dbReference type="PROSITE" id="PS00194">
    <property type="entry name" value="THIOREDOXIN_1"/>
    <property type="match status" value="1"/>
</dbReference>
<feature type="domain" description="Thioredoxin" evidence="3">
    <location>
        <begin position="31"/>
        <end position="182"/>
    </location>
</feature>
<keyword evidence="1" id="KW-0676">Redox-active center</keyword>
<dbReference type="RefSeq" id="WP_088559797.1">
    <property type="nucleotide sequence ID" value="NZ_FYEH01000001.1"/>
</dbReference>
<dbReference type="GO" id="GO:0015036">
    <property type="term" value="F:disulfide oxidoreductase activity"/>
    <property type="evidence" value="ECO:0007669"/>
    <property type="project" value="UniProtKB-ARBA"/>
</dbReference>
<dbReference type="SUPFAM" id="SSF52833">
    <property type="entry name" value="Thioredoxin-like"/>
    <property type="match status" value="1"/>
</dbReference>
<dbReference type="Proteomes" id="UP000197065">
    <property type="component" value="Unassembled WGS sequence"/>
</dbReference>
<dbReference type="InterPro" id="IPR013766">
    <property type="entry name" value="Thioredoxin_domain"/>
</dbReference>
<dbReference type="OrthoDB" id="9799347at2"/>
<dbReference type="InterPro" id="IPR000866">
    <property type="entry name" value="AhpC/TSA"/>
</dbReference>
<proteinExistence type="predicted"/>
<protein>
    <submittedName>
        <fullName evidence="4">Thiol-disulfide isomerase or thioredoxin</fullName>
    </submittedName>
</protein>
<feature type="signal peptide" evidence="2">
    <location>
        <begin position="1"/>
        <end position="25"/>
    </location>
</feature>
<dbReference type="InterPro" id="IPR050553">
    <property type="entry name" value="Thioredoxin_ResA/DsbE_sf"/>
</dbReference>
<evidence type="ECO:0000259" key="3">
    <source>
        <dbReference type="PROSITE" id="PS51352"/>
    </source>
</evidence>
<dbReference type="InterPro" id="IPR017937">
    <property type="entry name" value="Thioredoxin_CS"/>
</dbReference>
<reference evidence="4 5" key="1">
    <citation type="submission" date="2017-06" db="EMBL/GenBank/DDBJ databases">
        <authorList>
            <person name="Kim H.J."/>
            <person name="Triplett B.A."/>
        </authorList>
    </citation>
    <scope>NUCLEOTIDE SEQUENCE [LARGE SCALE GENOMIC DNA]</scope>
    <source>
        <strain evidence="4 5">B29T1</strain>
    </source>
</reference>
<dbReference type="CDD" id="cd02966">
    <property type="entry name" value="TlpA_like_family"/>
    <property type="match status" value="1"/>
</dbReference>
<dbReference type="Pfam" id="PF00578">
    <property type="entry name" value="AhpC-TSA"/>
    <property type="match status" value="1"/>
</dbReference>
<evidence type="ECO:0000313" key="5">
    <source>
        <dbReference type="Proteomes" id="UP000197065"/>
    </source>
</evidence>
<dbReference type="PANTHER" id="PTHR42852:SF18">
    <property type="entry name" value="CHROMOSOME UNDETERMINED SCAFFOLD_47, WHOLE GENOME SHOTGUN SEQUENCE"/>
    <property type="match status" value="1"/>
</dbReference>
<dbReference type="InterPro" id="IPR036249">
    <property type="entry name" value="Thioredoxin-like_sf"/>
</dbReference>
<keyword evidence="5" id="KW-1185">Reference proteome</keyword>
<name>A0A212Q9Q1_9PROT</name>
<evidence type="ECO:0000256" key="1">
    <source>
        <dbReference type="ARBA" id="ARBA00023284"/>
    </source>
</evidence>
<evidence type="ECO:0000313" key="4">
    <source>
        <dbReference type="EMBL" id="SNB56019.1"/>
    </source>
</evidence>
<dbReference type="AlphaFoldDB" id="A0A212Q9Q1"/>
<organism evidence="4 5">
    <name type="scientific">Arboricoccus pini</name>
    <dbReference type="NCBI Taxonomy" id="1963835"/>
    <lineage>
        <taxon>Bacteria</taxon>
        <taxon>Pseudomonadati</taxon>
        <taxon>Pseudomonadota</taxon>
        <taxon>Alphaproteobacteria</taxon>
        <taxon>Geminicoccales</taxon>
        <taxon>Geminicoccaceae</taxon>
        <taxon>Arboricoccus</taxon>
    </lineage>
</organism>
<keyword evidence="4" id="KW-0413">Isomerase</keyword>
<sequence>MSRFLIKAAALAIAIQWGATTGVLAQEAAPLAIGPAATRASLPALPFKRLDGNPASLADYKGKVVVLNLWATWCAPCKKEMPSLARLQAGFPKDHLVVLAASVDRGDDSKVENFVDAAGLTDLEILRDAKMAVPRELTLPGIPATLIIDKEGREAARILGDRDWDAAPTIATLKALVDEAPPG</sequence>
<dbReference type="PANTHER" id="PTHR42852">
    <property type="entry name" value="THIOL:DISULFIDE INTERCHANGE PROTEIN DSBE"/>
    <property type="match status" value="1"/>
</dbReference>
<dbReference type="EMBL" id="FYEH01000001">
    <property type="protein sequence ID" value="SNB56019.1"/>
    <property type="molecule type" value="Genomic_DNA"/>
</dbReference>
<dbReference type="GO" id="GO:0016853">
    <property type="term" value="F:isomerase activity"/>
    <property type="evidence" value="ECO:0007669"/>
    <property type="project" value="UniProtKB-KW"/>
</dbReference>
<dbReference type="Gene3D" id="3.40.30.10">
    <property type="entry name" value="Glutaredoxin"/>
    <property type="match status" value="1"/>
</dbReference>
<dbReference type="GO" id="GO:0016209">
    <property type="term" value="F:antioxidant activity"/>
    <property type="evidence" value="ECO:0007669"/>
    <property type="project" value="InterPro"/>
</dbReference>
<accession>A0A212Q9Q1</accession>
<dbReference type="PROSITE" id="PS51352">
    <property type="entry name" value="THIOREDOXIN_2"/>
    <property type="match status" value="1"/>
</dbReference>
<gene>
    <name evidence="4" type="ORF">SAMN07250955_101514</name>
</gene>
<keyword evidence="2" id="KW-0732">Signal</keyword>